<evidence type="ECO:0000313" key="2">
    <source>
        <dbReference type="Proteomes" id="UP000789525"/>
    </source>
</evidence>
<comment type="caution">
    <text evidence="1">The sequence shown here is derived from an EMBL/GenBank/DDBJ whole genome shotgun (WGS) entry which is preliminary data.</text>
</comment>
<name>A0ACA9JW76_9GLOM</name>
<gene>
    <name evidence="1" type="ORF">ACOLOM_LOCUS124</name>
</gene>
<dbReference type="Proteomes" id="UP000789525">
    <property type="component" value="Unassembled WGS sequence"/>
</dbReference>
<reference evidence="1" key="1">
    <citation type="submission" date="2021-06" db="EMBL/GenBank/DDBJ databases">
        <authorList>
            <person name="Kallberg Y."/>
            <person name="Tangrot J."/>
            <person name="Rosling A."/>
        </authorList>
    </citation>
    <scope>NUCLEOTIDE SEQUENCE</scope>
    <source>
        <strain evidence="1">CL356</strain>
    </source>
</reference>
<organism evidence="1 2">
    <name type="scientific">Acaulospora colombiana</name>
    <dbReference type="NCBI Taxonomy" id="27376"/>
    <lineage>
        <taxon>Eukaryota</taxon>
        <taxon>Fungi</taxon>
        <taxon>Fungi incertae sedis</taxon>
        <taxon>Mucoromycota</taxon>
        <taxon>Glomeromycotina</taxon>
        <taxon>Glomeromycetes</taxon>
        <taxon>Diversisporales</taxon>
        <taxon>Acaulosporaceae</taxon>
        <taxon>Acaulospora</taxon>
    </lineage>
</organism>
<protein>
    <submittedName>
        <fullName evidence="1">11270_t:CDS:1</fullName>
    </submittedName>
</protein>
<proteinExistence type="predicted"/>
<sequence length="2300" mass="266162">VFADLLCESQIFIRRIEEPYSVSLRDVKRAIKLAAFFSKSLKDRPPANKYSVYPPEGGIQISTRCYILSLGLCYQARIYDKETRKRYRNEMKIIFKRHGINIDEEKFNKVIREEQEDYVGRMTCPPNTALNEALLENVLVMAVCIQTKIPVFIIGAPGSSKSLAVRLVSQNLRGSDSSDPFFKTLPQVYLIPHQGSSSSTSDGIIKVFQKAEAYQKTGSDDFSVTSVVLLDEVGLAEKSPFNPLKVLHALLEPRYPSDGPSVSVIGISNWRLDNSKSSRALLVQRPKFDLDDLVDTAVRLLKEETWTTKELLKPLAKAYYDYEQHGQEIANFHGLRDYYALVKSLSVDKLTPRNIQKALFRNFGGTSKTVELCDKHFREVLTSFNDYKLWECTPIPIDDLISTNLNEKGARHLMIIGKSDSILNLLSYQMKKSNLDPIIILGSQFPDDQEDYSYSVLSRIMIMKISDILSDYEEETVSQLEAWAKQMVGIPNPDPNSRFTLKDLFIGFDPDETLQSLVIDVSRNDSDDDRSVILEKCKEKLIAIASSDGIVRAEKSILSMDERTHWKNIYFNAQHHDSMAEYFRDLFNNETAKKKSPDGFQVDKLSTFKTESQLQNRIKHFWHESAERLLVLQCDVTTVNAGCIKLTKFIIEQLRNEFLTKRTPTAPFNFMCGWDQVTIETLARQKKSPSSLLEGNLCEVINTIYKFEDILEQELPWCLSCMKYPSNSRAVEHIKIISSQILNHPRLIELIKTRVQSWLGEKTSEDWQFKVASDKKLLYRYSSFSTALQAYIRSFVRIPIAKMLYALERVSVTRTFFTLNAVEMNDPPEVDNSDPIPMDVNRSIELEQIDDAVEHVNCPMEASEYKLMDVHASTELEQFDDAVEGADDSMETSVSNLADVYVPIELGQRDDKIECLDDLMEESASNSMDVHTSIEIEQTEFKESDSADERDNNMLIESENLGDLLNSDLAKILQEFWVRMFNEEKLINIKELQEPQPDKYDMPSGIYDLKFPFSYYFMEQIDSYRAVYTEEISTLKDDPKSDQYTIDSYITDFTRKVVSLIPIFKSSPISQASLLYFKDFVSVVAYSEFGDRDLKVLESILRKQLGPEKIRNPVFLHIYWWENQNSILTQLQLAQMVPSSIQKLKGKKANMAIDYSTHLMDEVVQFMLHDISDPSRGPAFQKYEIDRWRHKATKIISIGKKITGSLEMSSFQTLLACDDLLSTAAFARSEIMRIVNLGLSMRNCNEVLSSEFVHSILELLTGLPKTEKNLNPKRSFILRCLNTIPIESSARLTLYKTLFTQEPFPLMGAIITEIFKAEDNEIKNIFFSIIDFPSRELSPRLHVIDNCIENAGLNSSMTVLCCDTIQQEFFSGYSLRSMTPHLHKALETLYGHGMRPVKKITSIAFLKEFAHLLWDHVLINDRFQVRDLYRDRFLQDIDDYMSLAHPLIRSLKIYLIRILRDKGKSMNEIKQICDNQRLWFADLSWEANDNNLLPFNPYFAINDYVKFEMALRDFQDRAYKTPLKNLIGNRRIDKNKVRAMKQNDQAGYIREPIDKSQDYTVRSMPPVSYRILHFIVHVLIASSLPSNETKKFLGKSNEYDSEIEKYCVDHIKNDWEVLKKILNATDENLALLIISILNEMSEKPSAQFPKDLRTPEDRIKWETKFTEIYVNPRIHSIVETANIFRMRLDQAMKSANIIGNLIEGEINQSLAMDEDYCNEHLPRLWRTIGRIDFQSFRAYYTGNLRQHQEDFPFLAVYFEHSEKLALIKHLYPIVRFVRILNSRLAYQLTRKEATRLSFEDFISEESQNGDLKDVHGTLLEAFEKFSESWNTIIEYVNKYHCHEFKEEKPKVDLKKHVVLGLVEGRDVGIYLCAILEFLINLQNNFLQDVLSIPNANESLKFWRTQTSEGERELYIESRKLDCLQENNFINYEWNNSILQHSQRNLGMKFGHDVVFDLQRIEAELALQLLSEKIYIDGGGEQRLYMDPFPYHMELIQNSVRILNDISDILPQEPIPSDKALVIIGSPVNMHQNPTSVNYHMDNASEMFSFLEVLICFIKRTSSNDSEMLINDFVHRWIKLSNLIEHKEYNNILGIGLKLKHVVALYELIEDQVANTTIRYLPQDLRIPLDEDLKEAIEKTLDFDQKMIRFPADAFAIALKRFMQRFLSVENNNLDHALNTYLADMTLNLWPANIDEQLVDDTFSYSFYDLLVKHSYSAYIFVIDKIEKSRKKNSEARRPSHKRNPRFSARKENHYNYDAFNVTPQYMSSTPSTSLSESSSSSLSSSRISKGKRKERIFDQM</sequence>
<evidence type="ECO:0000313" key="1">
    <source>
        <dbReference type="EMBL" id="CAG8439285.1"/>
    </source>
</evidence>
<accession>A0ACA9JW76</accession>
<feature type="non-terminal residue" evidence="1">
    <location>
        <position position="1"/>
    </location>
</feature>
<keyword evidence="2" id="KW-1185">Reference proteome</keyword>
<dbReference type="EMBL" id="CAJVPT010000130">
    <property type="protein sequence ID" value="CAG8439285.1"/>
    <property type="molecule type" value="Genomic_DNA"/>
</dbReference>